<proteinExistence type="predicted"/>
<dbReference type="Pfam" id="PF07963">
    <property type="entry name" value="N_methyl"/>
    <property type="match status" value="1"/>
</dbReference>
<dbReference type="AlphaFoldDB" id="A0A383A9E7"/>
<name>A0A383A9E7_9ZZZZ</name>
<organism evidence="1">
    <name type="scientific">marine metagenome</name>
    <dbReference type="NCBI Taxonomy" id="408172"/>
    <lineage>
        <taxon>unclassified sequences</taxon>
        <taxon>metagenomes</taxon>
        <taxon>ecological metagenomes</taxon>
    </lineage>
</organism>
<dbReference type="InterPro" id="IPR012902">
    <property type="entry name" value="N_methyl_site"/>
</dbReference>
<evidence type="ECO:0000313" key="1">
    <source>
        <dbReference type="EMBL" id="SVE04241.1"/>
    </source>
</evidence>
<sequence length="46" mass="5337">MACRMLAREWGVLYFTRVPRLTGTPAQRFIPLPMNNQNGFTLIELL</sequence>
<feature type="non-terminal residue" evidence="1">
    <location>
        <position position="46"/>
    </location>
</feature>
<protein>
    <submittedName>
        <fullName evidence="1">Uncharacterized protein</fullName>
    </submittedName>
</protein>
<accession>A0A383A9E7</accession>
<gene>
    <name evidence="1" type="ORF">METZ01_LOCUS457095</name>
</gene>
<reference evidence="1" key="1">
    <citation type="submission" date="2018-05" db="EMBL/GenBank/DDBJ databases">
        <authorList>
            <person name="Lanie J.A."/>
            <person name="Ng W.-L."/>
            <person name="Kazmierczak K.M."/>
            <person name="Andrzejewski T.M."/>
            <person name="Davidsen T.M."/>
            <person name="Wayne K.J."/>
            <person name="Tettelin H."/>
            <person name="Glass J.I."/>
            <person name="Rusch D."/>
            <person name="Podicherti R."/>
            <person name="Tsui H.-C.T."/>
            <person name="Winkler M.E."/>
        </authorList>
    </citation>
    <scope>NUCLEOTIDE SEQUENCE</scope>
</reference>
<dbReference type="EMBL" id="UINC01190203">
    <property type="protein sequence ID" value="SVE04241.1"/>
    <property type="molecule type" value="Genomic_DNA"/>
</dbReference>